<accession>A0A8S1GX93</accession>
<evidence type="ECO:0000313" key="2">
    <source>
        <dbReference type="EMBL" id="CAD6185840.1"/>
    </source>
</evidence>
<dbReference type="AlphaFoldDB" id="A0A8S1GX93"/>
<dbReference type="Gene3D" id="3.30.160.60">
    <property type="entry name" value="Classic Zinc Finger"/>
    <property type="match status" value="1"/>
</dbReference>
<dbReference type="InterPro" id="IPR013087">
    <property type="entry name" value="Znf_C2H2_type"/>
</dbReference>
<proteinExistence type="predicted"/>
<evidence type="ECO:0000313" key="3">
    <source>
        <dbReference type="Proteomes" id="UP000835052"/>
    </source>
</evidence>
<dbReference type="Proteomes" id="UP000835052">
    <property type="component" value="Unassembled WGS sequence"/>
</dbReference>
<dbReference type="OrthoDB" id="10066279at2759"/>
<comment type="caution">
    <text evidence="2">The sequence shown here is derived from an EMBL/GenBank/DDBJ whole genome shotgun (WGS) entry which is preliminary data.</text>
</comment>
<organism evidence="2 3">
    <name type="scientific">Caenorhabditis auriculariae</name>
    <dbReference type="NCBI Taxonomy" id="2777116"/>
    <lineage>
        <taxon>Eukaryota</taxon>
        <taxon>Metazoa</taxon>
        <taxon>Ecdysozoa</taxon>
        <taxon>Nematoda</taxon>
        <taxon>Chromadorea</taxon>
        <taxon>Rhabditida</taxon>
        <taxon>Rhabditina</taxon>
        <taxon>Rhabditomorpha</taxon>
        <taxon>Rhabditoidea</taxon>
        <taxon>Rhabditidae</taxon>
        <taxon>Peloderinae</taxon>
        <taxon>Caenorhabditis</taxon>
    </lineage>
</organism>
<sequence length="245" mass="27652">MYVVVNIQAGQPLVDLMTILASRMLTFSVTDDLRKNVHRFKPRPEGKMDLSQGFLVHDVTVNSTRNFDELEASVSVTPSVKIEETSPVTPNAQLQEQIIRSLFSRKTAGLSTGDDHMDSGDDGEEDFEDEIVSTKPKTPADNPSFNKFNMKKRGMCHVCKREVSVISTHKRRHAITHLGFKTLRCTMCHKYFSRQDLCGPHFKKEHPGAAVVPFEDMMSGEDLAQLKEMLNMCFPKIARKPLPTN</sequence>
<keyword evidence="3" id="KW-1185">Reference proteome</keyword>
<gene>
    <name evidence="2" type="ORF">CAUJ_LOCUS1759</name>
</gene>
<dbReference type="EMBL" id="CAJGYM010000003">
    <property type="protein sequence ID" value="CAD6185840.1"/>
    <property type="molecule type" value="Genomic_DNA"/>
</dbReference>
<protein>
    <recommendedName>
        <fullName evidence="1">C2H2-type domain-containing protein</fullName>
    </recommendedName>
</protein>
<name>A0A8S1GX93_9PELO</name>
<reference evidence="2" key="1">
    <citation type="submission" date="2020-10" db="EMBL/GenBank/DDBJ databases">
        <authorList>
            <person name="Kikuchi T."/>
        </authorList>
    </citation>
    <scope>NUCLEOTIDE SEQUENCE</scope>
    <source>
        <strain evidence="2">NKZ352</strain>
    </source>
</reference>
<feature type="domain" description="C2H2-type" evidence="1">
    <location>
        <begin position="185"/>
        <end position="206"/>
    </location>
</feature>
<evidence type="ECO:0000259" key="1">
    <source>
        <dbReference type="PROSITE" id="PS00028"/>
    </source>
</evidence>
<dbReference type="PROSITE" id="PS00028">
    <property type="entry name" value="ZINC_FINGER_C2H2_1"/>
    <property type="match status" value="1"/>
</dbReference>